<keyword evidence="3" id="KW-0812">Transmembrane</keyword>
<name>A0A135L3E0_9BACI</name>
<keyword evidence="2" id="KW-0813">Transport</keyword>
<feature type="transmembrane region" description="Helical" evidence="3">
    <location>
        <begin position="83"/>
        <end position="100"/>
    </location>
</feature>
<feature type="transmembrane region" description="Helical" evidence="3">
    <location>
        <begin position="112"/>
        <end position="130"/>
    </location>
</feature>
<proteinExistence type="inferred from homology"/>
<feature type="transmembrane region" description="Helical" evidence="3">
    <location>
        <begin position="7"/>
        <end position="24"/>
    </location>
</feature>
<keyword evidence="3" id="KW-1133">Transmembrane helix</keyword>
<dbReference type="Proteomes" id="UP000070352">
    <property type="component" value="Unassembled WGS sequence"/>
</dbReference>
<dbReference type="PIRSF" id="PIRSF016661">
    <property type="entry name" value="BioY"/>
    <property type="match status" value="1"/>
</dbReference>
<sequence length="183" mass="19747">MSTRNWVFAAMMATITAILAQLSIPIGPVPITLSIFGVYLAAGLLGARLGTISMIIYVLLGAIGVPVFANFSGGVHVLLGKTGGYLIGYIVATYLIGKLFENSKGKSLRYRSTHFVIISLIGLIFIYLFGAVQLKLILHLSWSKAFEFGVAPFILLDIVKIVIASMIIIPIKQSLKASNLVFE</sequence>
<keyword evidence="2 3" id="KW-0472">Membrane</keyword>
<evidence type="ECO:0000256" key="1">
    <source>
        <dbReference type="ARBA" id="ARBA00010692"/>
    </source>
</evidence>
<dbReference type="STRING" id="1413211.U473_05360"/>
<feature type="transmembrane region" description="Helical" evidence="3">
    <location>
        <begin position="30"/>
        <end position="47"/>
    </location>
</feature>
<dbReference type="RefSeq" id="WP_068724092.1">
    <property type="nucleotide sequence ID" value="NZ_LSKU01000001.1"/>
</dbReference>
<dbReference type="Pfam" id="PF02632">
    <property type="entry name" value="BioY"/>
    <property type="match status" value="1"/>
</dbReference>
<comment type="caution">
    <text evidence="4">The sequence shown here is derived from an EMBL/GenBank/DDBJ whole genome shotgun (WGS) entry which is preliminary data.</text>
</comment>
<evidence type="ECO:0000313" key="5">
    <source>
        <dbReference type="Proteomes" id="UP000070352"/>
    </source>
</evidence>
<dbReference type="Gene3D" id="1.10.1760.20">
    <property type="match status" value="1"/>
</dbReference>
<comment type="subcellular location">
    <subcellularLocation>
        <location evidence="2">Cell membrane</location>
        <topology evidence="2">Multi-pass membrane protein</topology>
    </subcellularLocation>
</comment>
<comment type="similarity">
    <text evidence="1 2">Belongs to the BioY family.</text>
</comment>
<feature type="transmembrane region" description="Helical" evidence="3">
    <location>
        <begin position="150"/>
        <end position="169"/>
    </location>
</feature>
<keyword evidence="5" id="KW-1185">Reference proteome</keyword>
<dbReference type="AlphaFoldDB" id="A0A135L3E0"/>
<keyword evidence="2" id="KW-1003">Cell membrane</keyword>
<evidence type="ECO:0000313" key="4">
    <source>
        <dbReference type="EMBL" id="KXG43505.1"/>
    </source>
</evidence>
<dbReference type="PANTHER" id="PTHR34295">
    <property type="entry name" value="BIOTIN TRANSPORTER BIOY"/>
    <property type="match status" value="1"/>
</dbReference>
<dbReference type="EMBL" id="LSKU01000001">
    <property type="protein sequence ID" value="KXG43505.1"/>
    <property type="molecule type" value="Genomic_DNA"/>
</dbReference>
<feature type="transmembrane region" description="Helical" evidence="3">
    <location>
        <begin position="54"/>
        <end position="71"/>
    </location>
</feature>
<evidence type="ECO:0000256" key="3">
    <source>
        <dbReference type="SAM" id="Phobius"/>
    </source>
</evidence>
<dbReference type="GO" id="GO:0005886">
    <property type="term" value="C:plasma membrane"/>
    <property type="evidence" value="ECO:0007669"/>
    <property type="project" value="UniProtKB-SubCell"/>
</dbReference>
<evidence type="ECO:0000256" key="2">
    <source>
        <dbReference type="PIRNR" id="PIRNR016661"/>
    </source>
</evidence>
<organism evidence="4 5">
    <name type="scientific">Tepidibacillus decaturensis</name>
    <dbReference type="NCBI Taxonomy" id="1413211"/>
    <lineage>
        <taxon>Bacteria</taxon>
        <taxon>Bacillati</taxon>
        <taxon>Bacillota</taxon>
        <taxon>Bacilli</taxon>
        <taxon>Bacillales</taxon>
        <taxon>Bacillaceae</taxon>
        <taxon>Tepidibacillus</taxon>
    </lineage>
</organism>
<dbReference type="OrthoDB" id="9803495at2"/>
<dbReference type="PANTHER" id="PTHR34295:SF1">
    <property type="entry name" value="BIOTIN TRANSPORTER BIOY"/>
    <property type="match status" value="1"/>
</dbReference>
<protein>
    <recommendedName>
        <fullName evidence="2">Biotin transporter</fullName>
    </recommendedName>
</protein>
<dbReference type="InterPro" id="IPR003784">
    <property type="entry name" value="BioY"/>
</dbReference>
<accession>A0A135L3E0</accession>
<reference evidence="4 5" key="1">
    <citation type="submission" date="2016-02" db="EMBL/GenBank/DDBJ databases">
        <title>Draft Genome for Tepidibacillus decaturensis nov. sp. Strain Z9, an Anaerobic, Moderately Thermophilic and Heterotrophic Bacterium from Deep Subsurface of the Illinois Basin, USA.</title>
        <authorList>
            <person name="Dong Y."/>
            <person name="Chang J.Y."/>
            <person name="Sanford R."/>
            <person name="Fouke B.W."/>
        </authorList>
    </citation>
    <scope>NUCLEOTIDE SEQUENCE [LARGE SCALE GENOMIC DNA]</scope>
    <source>
        <strain evidence="4 5">Z9</strain>
    </source>
</reference>
<gene>
    <name evidence="4" type="ORF">U473_05360</name>
</gene>
<dbReference type="GO" id="GO:0015225">
    <property type="term" value="F:biotin transmembrane transporter activity"/>
    <property type="evidence" value="ECO:0007669"/>
    <property type="project" value="UniProtKB-UniRule"/>
</dbReference>